<dbReference type="Proteomes" id="UP000480275">
    <property type="component" value="Unassembled WGS sequence"/>
</dbReference>
<accession>A0A6L5JWR2</accession>
<dbReference type="Pfam" id="PF00672">
    <property type="entry name" value="HAMP"/>
    <property type="match status" value="1"/>
</dbReference>
<dbReference type="SUPFAM" id="SSF58104">
    <property type="entry name" value="Methyl-accepting chemotaxis protein (MCP) signaling domain"/>
    <property type="match status" value="1"/>
</dbReference>
<dbReference type="PRINTS" id="PR00260">
    <property type="entry name" value="CHEMTRNSDUCR"/>
</dbReference>
<keyword evidence="1 3" id="KW-0807">Transducer</keyword>
<dbReference type="AlphaFoldDB" id="A0A6L5JWR2"/>
<dbReference type="Gene3D" id="1.10.287.950">
    <property type="entry name" value="Methyl-accepting chemotaxis protein"/>
    <property type="match status" value="1"/>
</dbReference>
<dbReference type="EMBL" id="WIXJ01000003">
    <property type="protein sequence ID" value="MQY51471.1"/>
    <property type="molecule type" value="Genomic_DNA"/>
</dbReference>
<evidence type="ECO:0000259" key="6">
    <source>
        <dbReference type="PROSITE" id="PS50885"/>
    </source>
</evidence>
<dbReference type="InterPro" id="IPR003660">
    <property type="entry name" value="HAMP_dom"/>
</dbReference>
<dbReference type="InterPro" id="IPR004090">
    <property type="entry name" value="Chemotax_Me-accpt_rcpt"/>
</dbReference>
<dbReference type="PANTHER" id="PTHR32089">
    <property type="entry name" value="METHYL-ACCEPTING CHEMOTAXIS PROTEIN MCPB"/>
    <property type="match status" value="1"/>
</dbReference>
<evidence type="ECO:0000313" key="8">
    <source>
        <dbReference type="Proteomes" id="UP000480275"/>
    </source>
</evidence>
<evidence type="ECO:0000313" key="7">
    <source>
        <dbReference type="EMBL" id="MQY51471.1"/>
    </source>
</evidence>
<reference evidence="7 8" key="1">
    <citation type="submission" date="2019-10" db="EMBL/GenBank/DDBJ databases">
        <title>Whole-genome sequence of the purple nonsulfur photosynthetic bacterium Rhodocyclus tenuis.</title>
        <authorList>
            <person name="Kyndt J.A."/>
            <person name="Meyer T.E."/>
        </authorList>
    </citation>
    <scope>NUCLEOTIDE SEQUENCE [LARGE SCALE GENOMIC DNA]</scope>
    <source>
        <strain evidence="7 8">DSM 110</strain>
    </source>
</reference>
<dbReference type="CDD" id="cd06225">
    <property type="entry name" value="HAMP"/>
    <property type="match status" value="1"/>
</dbReference>
<keyword evidence="4" id="KW-0472">Membrane</keyword>
<dbReference type="PANTHER" id="PTHR32089:SF112">
    <property type="entry name" value="LYSOZYME-LIKE PROTEIN-RELATED"/>
    <property type="match status" value="1"/>
</dbReference>
<comment type="similarity">
    <text evidence="2">Belongs to the methyl-accepting chemotaxis (MCP) protein family.</text>
</comment>
<dbReference type="OrthoDB" id="343520at2"/>
<dbReference type="GO" id="GO:0016020">
    <property type="term" value="C:membrane"/>
    <property type="evidence" value="ECO:0007669"/>
    <property type="project" value="InterPro"/>
</dbReference>
<feature type="transmembrane region" description="Helical" evidence="4">
    <location>
        <begin position="317"/>
        <end position="339"/>
    </location>
</feature>
<evidence type="ECO:0000256" key="3">
    <source>
        <dbReference type="PROSITE-ProRule" id="PRU00284"/>
    </source>
</evidence>
<dbReference type="InterPro" id="IPR004089">
    <property type="entry name" value="MCPsignal_dom"/>
</dbReference>
<dbReference type="Pfam" id="PF00015">
    <property type="entry name" value="MCPsignal"/>
    <property type="match status" value="1"/>
</dbReference>
<comment type="caution">
    <text evidence="7">The sequence shown here is derived from an EMBL/GenBank/DDBJ whole genome shotgun (WGS) entry which is preliminary data.</text>
</comment>
<sequence length="668" mass="70867">MNQLFGPAIAFLGRLRFAARFALIGVVTALLTGALLAQFLLQVGEKITVTEQEIDGTVTLVPLRQLALAIDQHLIASSLVALGDDSAKARADAAAQKIDTLFASPTPADAGLADGWKALGDEWQTLKKSLPNMTAPEIRAAHGLLLTHLSTQKRLVSDVSGLILDPEVDSYYLVATQINLMPQLAETLTNLRLKIASIAAVQMMDAADSTRIERLNSDATAQAARIRADLNKVTAAVPLHKESLETSMSAVDNALKEIRQLVDSRLIAGRAVSLDAETAWQNTQAATQALDELDEAISRSLAERLDLRAQALIQQRLLNIAMVIVGILLATYLVGGFYFSLQRGASTLIEGGRRLADGDLGHVIDVGSRDEHADIAESFNRMAASIRDVVGSLRQSAVSVLESARTLASATQSVAELSAQQSTLTQSTASSAEHLAQSVEQVQASAGQLDGMARDSQRQAEEGNAGLRRMLEEIKVVSEAVGQIGATVDEFVHTTLAITSMTGQVREIAEQTNLLALNAAIEAARAGESGRGFAVVADEVRKLAEKSAQSANEIDRLTQALNGRSEGVTSAIQRGHDALAASEGYLQTVAGQLAGASGSAATTSQGVEEITQAVDAQTRTIQEIHAFVSRIAEMAAHNDRSVTEAAEQAVQLETLSNELQGAIGRFRQ</sequence>
<dbReference type="PROSITE" id="PS50111">
    <property type="entry name" value="CHEMOTAXIS_TRANSDUC_2"/>
    <property type="match status" value="1"/>
</dbReference>
<keyword evidence="4" id="KW-1133">Transmembrane helix</keyword>
<dbReference type="GO" id="GO:0007165">
    <property type="term" value="P:signal transduction"/>
    <property type="evidence" value="ECO:0007669"/>
    <property type="project" value="UniProtKB-KW"/>
</dbReference>
<gene>
    <name evidence="7" type="ORF">GHK24_06755</name>
</gene>
<organism evidence="7 8">
    <name type="scientific">Rhodocyclus tenuis</name>
    <name type="common">Rhodospirillum tenue</name>
    <dbReference type="NCBI Taxonomy" id="1066"/>
    <lineage>
        <taxon>Bacteria</taxon>
        <taxon>Pseudomonadati</taxon>
        <taxon>Pseudomonadota</taxon>
        <taxon>Betaproteobacteria</taxon>
        <taxon>Rhodocyclales</taxon>
        <taxon>Rhodocyclaceae</taxon>
        <taxon>Rhodocyclus</taxon>
    </lineage>
</organism>
<evidence type="ECO:0000256" key="1">
    <source>
        <dbReference type="ARBA" id="ARBA00023224"/>
    </source>
</evidence>
<proteinExistence type="inferred from homology"/>
<name>A0A6L5JWR2_RHOTE</name>
<protein>
    <submittedName>
        <fullName evidence="7">HAMP domain-containing protein</fullName>
    </submittedName>
</protein>
<keyword evidence="4" id="KW-0812">Transmembrane</keyword>
<feature type="transmembrane region" description="Helical" evidence="4">
    <location>
        <begin position="21"/>
        <end position="41"/>
    </location>
</feature>
<dbReference type="SMART" id="SM00283">
    <property type="entry name" value="MA"/>
    <property type="match status" value="1"/>
</dbReference>
<feature type="domain" description="Methyl-accepting transducer" evidence="5">
    <location>
        <begin position="396"/>
        <end position="632"/>
    </location>
</feature>
<evidence type="ECO:0000256" key="4">
    <source>
        <dbReference type="SAM" id="Phobius"/>
    </source>
</evidence>
<dbReference type="PROSITE" id="PS50885">
    <property type="entry name" value="HAMP"/>
    <property type="match status" value="1"/>
</dbReference>
<dbReference type="GO" id="GO:0004888">
    <property type="term" value="F:transmembrane signaling receptor activity"/>
    <property type="evidence" value="ECO:0007669"/>
    <property type="project" value="InterPro"/>
</dbReference>
<evidence type="ECO:0000259" key="5">
    <source>
        <dbReference type="PROSITE" id="PS50111"/>
    </source>
</evidence>
<dbReference type="GO" id="GO:0006935">
    <property type="term" value="P:chemotaxis"/>
    <property type="evidence" value="ECO:0007669"/>
    <property type="project" value="InterPro"/>
</dbReference>
<evidence type="ECO:0000256" key="2">
    <source>
        <dbReference type="ARBA" id="ARBA00029447"/>
    </source>
</evidence>
<feature type="domain" description="HAMP" evidence="6">
    <location>
        <begin position="339"/>
        <end position="391"/>
    </location>
</feature>
<dbReference type="SMART" id="SM00304">
    <property type="entry name" value="HAMP"/>
    <property type="match status" value="2"/>
</dbReference>